<reference evidence="2 3" key="1">
    <citation type="submission" date="2018-05" db="EMBL/GenBank/DDBJ databases">
        <title>Whole genome sequencing for identification of molecular markers to develop diagnostic detection tools for the regulated plant pathogen Lachnellula willkommii.</title>
        <authorList>
            <person name="Giroux E."/>
            <person name="Bilodeau G."/>
        </authorList>
    </citation>
    <scope>NUCLEOTIDE SEQUENCE [LARGE SCALE GENOMIC DNA]</scope>
    <source>
        <strain evidence="2 3">CBS 625.97</strain>
    </source>
</reference>
<keyword evidence="2" id="KW-0560">Oxidoreductase</keyword>
<evidence type="ECO:0000313" key="3">
    <source>
        <dbReference type="Proteomes" id="UP000481288"/>
    </source>
</evidence>
<evidence type="ECO:0000256" key="1">
    <source>
        <dbReference type="SAM" id="MobiDB-lite"/>
    </source>
</evidence>
<dbReference type="OrthoDB" id="3202396at2759"/>
<proteinExistence type="predicted"/>
<gene>
    <name evidence="2" type="primary">af470</name>
    <name evidence="2" type="ORF">LCER1_G002539</name>
</gene>
<dbReference type="Pfam" id="PF13826">
    <property type="entry name" value="Monooxy_af470-like"/>
    <property type="match status" value="1"/>
</dbReference>
<dbReference type="GO" id="GO:0004497">
    <property type="term" value="F:monooxygenase activity"/>
    <property type="evidence" value="ECO:0007669"/>
    <property type="project" value="UniProtKB-KW"/>
</dbReference>
<accession>A0A7D8Z303</accession>
<protein>
    <submittedName>
        <fullName evidence="2">Monooxygenase</fullName>
    </submittedName>
</protein>
<evidence type="ECO:0000313" key="2">
    <source>
        <dbReference type="EMBL" id="TVY56956.1"/>
    </source>
</evidence>
<name>A0A7D8Z303_9HELO</name>
<sequence>MTFQAILPEPFPERPPSQAARGWQSKLHPLRSNNGRNLIQSQFSISDWLVMGSCLQALIILVSPYSVVYSLAPTFALAAYKITKTICITCGLHANPHMDGVRIGRTTAVFPAPDGSFQRNKGDAFGGEGICVFLLSTKCNQYATRSIAPSTRVAVNWLVGGNSPLGMMYPPFKTVLDHGRDMFVELEKNAADYGFLGHSTYDSTEDLTKPVGMSILYFRSLDHVYKFAHSKVHRAGWDWFTKMGADVQQVSIAHEVYDVPKGRWENIYVNAKPYGFGTLLHLVLSGCLEWNGER</sequence>
<dbReference type="InterPro" id="IPR025444">
    <property type="entry name" value="Monooxy_af470"/>
</dbReference>
<dbReference type="AlphaFoldDB" id="A0A7D8Z303"/>
<keyword evidence="2" id="KW-0503">Monooxygenase</keyword>
<organism evidence="2 3">
    <name type="scientific">Lachnellula cervina</name>
    <dbReference type="NCBI Taxonomy" id="1316786"/>
    <lineage>
        <taxon>Eukaryota</taxon>
        <taxon>Fungi</taxon>
        <taxon>Dikarya</taxon>
        <taxon>Ascomycota</taxon>
        <taxon>Pezizomycotina</taxon>
        <taxon>Leotiomycetes</taxon>
        <taxon>Helotiales</taxon>
        <taxon>Lachnaceae</taxon>
        <taxon>Lachnellula</taxon>
    </lineage>
</organism>
<comment type="caution">
    <text evidence="2">The sequence shown here is derived from an EMBL/GenBank/DDBJ whole genome shotgun (WGS) entry which is preliminary data.</text>
</comment>
<keyword evidence="3" id="KW-1185">Reference proteome</keyword>
<dbReference type="EMBL" id="QGMG01000122">
    <property type="protein sequence ID" value="TVY56956.1"/>
    <property type="molecule type" value="Genomic_DNA"/>
</dbReference>
<feature type="region of interest" description="Disordered" evidence="1">
    <location>
        <begin position="1"/>
        <end position="22"/>
    </location>
</feature>
<dbReference type="Proteomes" id="UP000481288">
    <property type="component" value="Unassembled WGS sequence"/>
</dbReference>